<evidence type="ECO:0000313" key="2">
    <source>
        <dbReference type="Proteomes" id="UP000000599"/>
    </source>
</evidence>
<dbReference type="PANTHER" id="PTHR38421">
    <property type="entry name" value="TRANSMEMBRANE PROTEIN USGS"/>
    <property type="match status" value="1"/>
</dbReference>
<dbReference type="OrthoDB" id="10041630at2759"/>
<accession>B5RSP0</accession>
<keyword evidence="2" id="KW-1185">Reference proteome</keyword>
<dbReference type="InParanoid" id="B5RSP0"/>
<dbReference type="Proteomes" id="UP000000599">
    <property type="component" value="Chromosome A"/>
</dbReference>
<dbReference type="PANTHER" id="PTHR38421:SF1">
    <property type="entry name" value="TRANSMEMBRANE PROTEIN"/>
    <property type="match status" value="1"/>
</dbReference>
<name>B5RSP0_DEBHA</name>
<dbReference type="RefSeq" id="XP_002769953.1">
    <property type="nucleotide sequence ID" value="XM_002769907.1"/>
</dbReference>
<dbReference type="HOGENOM" id="CLU_045443_0_0_1"/>
<reference evidence="1 2" key="1">
    <citation type="journal article" date="2004" name="Nature">
        <title>Genome evolution in yeasts.</title>
        <authorList>
            <consortium name="Genolevures"/>
            <person name="Dujon B."/>
            <person name="Sherman D."/>
            <person name="Fischer G."/>
            <person name="Durrens P."/>
            <person name="Casaregola S."/>
            <person name="Lafontaine I."/>
            <person name="de Montigny J."/>
            <person name="Marck C."/>
            <person name="Neuveglise C."/>
            <person name="Talla E."/>
            <person name="Goffard N."/>
            <person name="Frangeul L."/>
            <person name="Aigle M."/>
            <person name="Anthouard V."/>
            <person name="Babour A."/>
            <person name="Barbe V."/>
            <person name="Barnay S."/>
            <person name="Blanchin S."/>
            <person name="Beckerich J.M."/>
            <person name="Beyne E."/>
            <person name="Bleykasten C."/>
            <person name="Boisrame A."/>
            <person name="Boyer J."/>
            <person name="Cattolico L."/>
            <person name="Confanioleri F."/>
            <person name="de Daruvar A."/>
            <person name="Despons L."/>
            <person name="Fabre E."/>
            <person name="Fairhead C."/>
            <person name="Ferry-Dumazet H."/>
            <person name="Groppi A."/>
            <person name="Hantraye F."/>
            <person name="Hennequin C."/>
            <person name="Jauniaux N."/>
            <person name="Joyet P."/>
            <person name="Kachouri R."/>
            <person name="Kerrest A."/>
            <person name="Koszul R."/>
            <person name="Lemaire M."/>
            <person name="Lesur I."/>
            <person name="Ma L."/>
            <person name="Muller H."/>
            <person name="Nicaud J.M."/>
            <person name="Nikolski M."/>
            <person name="Oztas S."/>
            <person name="Ozier-Kalogeropoulos O."/>
            <person name="Pellenz S."/>
            <person name="Potier S."/>
            <person name="Richard G.F."/>
            <person name="Straub M.L."/>
            <person name="Suleau A."/>
            <person name="Swennene D."/>
            <person name="Tekaia F."/>
            <person name="Wesolowski-Louvel M."/>
            <person name="Westhof E."/>
            <person name="Wirth B."/>
            <person name="Zeniou-Meyer M."/>
            <person name="Zivanovic I."/>
            <person name="Bolotin-Fukuhara M."/>
            <person name="Thierry A."/>
            <person name="Bouchier C."/>
            <person name="Caudron B."/>
            <person name="Scarpelli C."/>
            <person name="Gaillardin C."/>
            <person name="Weissenbach J."/>
            <person name="Wincker P."/>
            <person name="Souciet J.L."/>
        </authorList>
    </citation>
    <scope>NUCLEOTIDE SEQUENCE [LARGE SCALE GENOMIC DNA]</scope>
    <source>
        <strain evidence="2">ATCC 36239 / CBS 767 / BCRC 21394 / JCM 1990 / NBRC 0083 / IGC 2968</strain>
    </source>
</reference>
<dbReference type="OMA" id="SEREVAW"/>
<protein>
    <submittedName>
        <fullName evidence="1">DEHA2A01958p</fullName>
    </submittedName>
</protein>
<dbReference type="GeneID" id="8998127"/>
<dbReference type="AlphaFoldDB" id="B5RSP0"/>
<proteinExistence type="predicted"/>
<organism evidence="1 2">
    <name type="scientific">Debaryomyces hansenii (strain ATCC 36239 / CBS 767 / BCRC 21394 / JCM 1990 / NBRC 0083 / IGC 2968)</name>
    <name type="common">Yeast</name>
    <name type="synonym">Torulaspora hansenii</name>
    <dbReference type="NCBI Taxonomy" id="284592"/>
    <lineage>
        <taxon>Eukaryota</taxon>
        <taxon>Fungi</taxon>
        <taxon>Dikarya</taxon>
        <taxon>Ascomycota</taxon>
        <taxon>Saccharomycotina</taxon>
        <taxon>Pichiomycetes</taxon>
        <taxon>Debaryomycetaceae</taxon>
        <taxon>Debaryomyces</taxon>
    </lineage>
</organism>
<sequence>MASPILISNPSSSVSVLAIVRGVQLALLGGYRSLQNRQLYEIDVCCLALRLIQMSIIIQIILWTPAYFCRFATYILSYLFNRNLAIDFDGDYLLSILNMNYMMISSIRFFEPRLDGIFLMTLSFMDSKSDQQYYANLMRLSFEHNEDLESHISILTSIKRKYNNSIQFRKFVKTNTKTILSTLSIYLMCNKSSKLESILIVVLTFQNFDDKIGTVSSLILSVILSIIPKHHSLQFITTFGGSCSLMQDLLNPYFTRISLNKLEKNQWVRSREGLLLGFSICYFLIIRKLPWLGLLIYGIAEASTAYLVTKISNPPPEQPKQLINWCSTQLIWSVEEQRRILDGNFIFDKNFKPFPGSFFFYPPPN</sequence>
<evidence type="ECO:0000313" key="1">
    <source>
        <dbReference type="EMBL" id="CAR65346.1"/>
    </source>
</evidence>
<dbReference type="eggNOG" id="ENOG502QW50">
    <property type="taxonomic scope" value="Eukaryota"/>
</dbReference>
<dbReference type="EMBL" id="CR382133">
    <property type="protein sequence ID" value="CAR65346.1"/>
    <property type="molecule type" value="Genomic_DNA"/>
</dbReference>
<dbReference type="KEGG" id="dha:DEHA2A01958g"/>
<gene>
    <name evidence="1" type="ordered locus">DEHA2A01958g</name>
</gene>
<dbReference type="VEuPathDB" id="FungiDB:DEHA2A01958g"/>